<keyword evidence="1" id="KW-0378">Hydrolase</keyword>
<protein>
    <submittedName>
        <fullName evidence="3">Uncharacterized protein</fullName>
    </submittedName>
</protein>
<organism evidence="3 4">
    <name type="scientific">Spermophilus dauricus</name>
    <name type="common">Daurian ground squirrel</name>
    <dbReference type="NCBI Taxonomy" id="99837"/>
    <lineage>
        <taxon>Eukaryota</taxon>
        <taxon>Metazoa</taxon>
        <taxon>Chordata</taxon>
        <taxon>Craniata</taxon>
        <taxon>Vertebrata</taxon>
        <taxon>Euteleostomi</taxon>
        <taxon>Mammalia</taxon>
        <taxon>Eutheria</taxon>
        <taxon>Euarchontoglires</taxon>
        <taxon>Glires</taxon>
        <taxon>Rodentia</taxon>
        <taxon>Sciuromorpha</taxon>
        <taxon>Sciuridae</taxon>
        <taxon>Xerinae</taxon>
        <taxon>Marmotini</taxon>
        <taxon>Spermophilus</taxon>
    </lineage>
</organism>
<dbReference type="Pfam" id="PF16499">
    <property type="entry name" value="Melibiase_2"/>
    <property type="match status" value="1"/>
</dbReference>
<evidence type="ECO:0000256" key="1">
    <source>
        <dbReference type="ARBA" id="ARBA00022801"/>
    </source>
</evidence>
<dbReference type="AlphaFoldDB" id="A0A8C9PED9"/>
<evidence type="ECO:0000313" key="4">
    <source>
        <dbReference type="Proteomes" id="UP000694422"/>
    </source>
</evidence>
<reference evidence="3" key="1">
    <citation type="submission" date="2025-08" db="UniProtKB">
        <authorList>
            <consortium name="Ensembl"/>
        </authorList>
    </citation>
    <scope>IDENTIFICATION</scope>
</reference>
<dbReference type="GO" id="GO:0004553">
    <property type="term" value="F:hydrolase activity, hydrolyzing O-glycosyl compounds"/>
    <property type="evidence" value="ECO:0007669"/>
    <property type="project" value="InterPro"/>
</dbReference>
<evidence type="ECO:0000313" key="3">
    <source>
        <dbReference type="Ensembl" id="ENSSDAP00000009412.1"/>
    </source>
</evidence>
<dbReference type="Proteomes" id="UP000694422">
    <property type="component" value="Unplaced"/>
</dbReference>
<keyword evidence="2" id="KW-0326">Glycosidase</keyword>
<dbReference type="GO" id="GO:0005975">
    <property type="term" value="P:carbohydrate metabolic process"/>
    <property type="evidence" value="ECO:0007669"/>
    <property type="project" value="InterPro"/>
</dbReference>
<proteinExistence type="predicted"/>
<dbReference type="Ensembl" id="ENSSDAT00000010688.1">
    <property type="protein sequence ID" value="ENSSDAP00000009412.1"/>
    <property type="gene ID" value="ENSSDAG00000008568.1"/>
</dbReference>
<name>A0A8C9PED9_SPEDA</name>
<evidence type="ECO:0000256" key="2">
    <source>
        <dbReference type="ARBA" id="ARBA00023295"/>
    </source>
</evidence>
<sequence length="52" mass="5776">MSVKSRLLIVLLSSIGLVMTPIMGCLHWGHFLCDLDCQEEPDSCTSELGLWP</sequence>
<accession>A0A8C9PED9</accession>
<dbReference type="InterPro" id="IPR002241">
    <property type="entry name" value="Glyco_hydro_27"/>
</dbReference>
<reference evidence="3" key="2">
    <citation type="submission" date="2025-09" db="UniProtKB">
        <authorList>
            <consortium name="Ensembl"/>
        </authorList>
    </citation>
    <scope>IDENTIFICATION</scope>
</reference>
<keyword evidence="4" id="KW-1185">Reference proteome</keyword>